<dbReference type="STRING" id="714315.GCA_000516535_01039"/>
<evidence type="ECO:0000313" key="1">
    <source>
        <dbReference type="EMBL" id="BBM36115.1"/>
    </source>
</evidence>
<dbReference type="RefSeq" id="WP_026737507.1">
    <property type="nucleotide sequence ID" value="NZ_AP019822.1"/>
</dbReference>
<organism evidence="1 2">
    <name type="scientific">Pseudoleptotrichia goodfellowii</name>
    <dbReference type="NCBI Taxonomy" id="157692"/>
    <lineage>
        <taxon>Bacteria</taxon>
        <taxon>Fusobacteriati</taxon>
        <taxon>Fusobacteriota</taxon>
        <taxon>Fusobacteriia</taxon>
        <taxon>Fusobacteriales</taxon>
        <taxon>Leptotrichiaceae</taxon>
        <taxon>Pseudoleptotrichia</taxon>
    </lineage>
</organism>
<sequence length="144" mass="17194">MLDLKDQNAIVKEIFEDYKEEYNYNKKSILNPAETSEILFFICNFRNKCAHDERIYQHKHKFTSGKSPNPFIFKDKNIKFNNDVFALIVSLKIFLIKENYIEMINKINELISKLPALLPNHYKKILNKMGFSNDWENIMLEIIK</sequence>
<gene>
    <name evidence="1" type="ORF">JCM16774_1047</name>
</gene>
<dbReference type="AlphaFoldDB" id="A0A510JD33"/>
<proteinExistence type="predicted"/>
<dbReference type="Proteomes" id="UP000321606">
    <property type="component" value="Chromosome"/>
</dbReference>
<evidence type="ECO:0008006" key="3">
    <source>
        <dbReference type="Google" id="ProtNLM"/>
    </source>
</evidence>
<name>A0A510JD33_9FUSO</name>
<dbReference type="EMBL" id="AP019822">
    <property type="protein sequence ID" value="BBM36115.1"/>
    <property type="molecule type" value="Genomic_DNA"/>
</dbReference>
<protein>
    <recommendedName>
        <fullName evidence="3">Abi-like protein</fullName>
    </recommendedName>
</protein>
<reference evidence="1 2" key="1">
    <citation type="submission" date="2019-07" db="EMBL/GenBank/DDBJ databases">
        <title>Complete Genome Sequence of Leptotrichia goodfellowii Strain JCM 16774.</title>
        <authorList>
            <person name="Watanabe S."/>
            <person name="Cui L."/>
        </authorList>
    </citation>
    <scope>NUCLEOTIDE SEQUENCE [LARGE SCALE GENOMIC DNA]</scope>
    <source>
        <strain evidence="1 2">JCM16774</strain>
    </source>
</reference>
<dbReference type="KEGG" id="lgo:JCM16774_1047"/>
<accession>A0A510JD33</accession>
<evidence type="ECO:0000313" key="2">
    <source>
        <dbReference type="Proteomes" id="UP000321606"/>
    </source>
</evidence>